<evidence type="ECO:0000313" key="1">
    <source>
        <dbReference type="EMBL" id="SEO95885.1"/>
    </source>
</evidence>
<dbReference type="AlphaFoldDB" id="A0A1H8TYG1"/>
<evidence type="ECO:0000313" key="2">
    <source>
        <dbReference type="Proteomes" id="UP000198814"/>
    </source>
</evidence>
<sequence>MEAAEIIEYLRQKDLTVTLADEDTIELSPAEKVTRELLDRLRKYKPAIIEELKRRDRYARVWQMLEDQPSIRRAFVTDTMSDRDNVILTLAIRGVGTCELEIPKRKYDPFLLLAIIERTAVQ</sequence>
<keyword evidence="2" id="KW-1185">Reference proteome</keyword>
<accession>A0A1H8TYG1</accession>
<proteinExistence type="predicted"/>
<dbReference type="OrthoDB" id="8548146at2"/>
<dbReference type="STRING" id="42354.SAMN05216333_1294"/>
<protein>
    <recommendedName>
        <fullName evidence="3">TubC N-terminal docking domain-containing protein</fullName>
    </recommendedName>
</protein>
<reference evidence="2" key="1">
    <citation type="submission" date="2016-10" db="EMBL/GenBank/DDBJ databases">
        <authorList>
            <person name="Varghese N."/>
            <person name="Submissions S."/>
        </authorList>
    </citation>
    <scope>NUCLEOTIDE SEQUENCE [LARGE SCALE GENOMIC DNA]</scope>
    <source>
        <strain evidence="2">Nm76</strain>
    </source>
</reference>
<evidence type="ECO:0008006" key="3">
    <source>
        <dbReference type="Google" id="ProtNLM"/>
    </source>
</evidence>
<organism evidence="1 2">
    <name type="scientific">Nitrosomonas oligotropha</name>
    <dbReference type="NCBI Taxonomy" id="42354"/>
    <lineage>
        <taxon>Bacteria</taxon>
        <taxon>Pseudomonadati</taxon>
        <taxon>Pseudomonadota</taxon>
        <taxon>Betaproteobacteria</taxon>
        <taxon>Nitrosomonadales</taxon>
        <taxon>Nitrosomonadaceae</taxon>
        <taxon>Nitrosomonas</taxon>
    </lineage>
</organism>
<name>A0A1H8TYG1_9PROT</name>
<dbReference type="RefSeq" id="WP_090321858.1">
    <property type="nucleotide sequence ID" value="NZ_FNOE01000032.1"/>
</dbReference>
<dbReference type="EMBL" id="FODO01000029">
    <property type="protein sequence ID" value="SEO95885.1"/>
    <property type="molecule type" value="Genomic_DNA"/>
</dbReference>
<dbReference type="Proteomes" id="UP000198814">
    <property type="component" value="Unassembled WGS sequence"/>
</dbReference>
<gene>
    <name evidence="1" type="ORF">SAMN05216333_1294</name>
</gene>